<dbReference type="Gene3D" id="2.60.40.3830">
    <property type="match status" value="1"/>
</dbReference>
<comment type="caution">
    <text evidence="2">The sequence shown here is derived from an EMBL/GenBank/DDBJ whole genome shotgun (WGS) entry which is preliminary data.</text>
</comment>
<protein>
    <recommendedName>
        <fullName evidence="4">DUF4871 domain-containing protein</fullName>
    </recommendedName>
</protein>
<dbReference type="EMBL" id="LNNH01000014">
    <property type="protein sequence ID" value="KWW20662.1"/>
    <property type="molecule type" value="Genomic_DNA"/>
</dbReference>
<name>A0A109MZF6_9BACI</name>
<dbReference type="Proteomes" id="UP000064189">
    <property type="component" value="Unassembled WGS sequence"/>
</dbReference>
<keyword evidence="3" id="KW-1185">Reference proteome</keyword>
<evidence type="ECO:0008006" key="4">
    <source>
        <dbReference type="Google" id="ProtNLM"/>
    </source>
</evidence>
<evidence type="ECO:0000256" key="1">
    <source>
        <dbReference type="SAM" id="SignalP"/>
    </source>
</evidence>
<proteinExistence type="predicted"/>
<evidence type="ECO:0000313" key="3">
    <source>
        <dbReference type="Proteomes" id="UP000064189"/>
    </source>
</evidence>
<keyword evidence="1" id="KW-0732">Signal</keyword>
<gene>
    <name evidence="2" type="ORF">AS888_17975</name>
</gene>
<dbReference type="AlphaFoldDB" id="A0A109MZF6"/>
<evidence type="ECO:0000313" key="2">
    <source>
        <dbReference type="EMBL" id="KWW20662.1"/>
    </source>
</evidence>
<reference evidence="2 3" key="1">
    <citation type="submission" date="2015-11" db="EMBL/GenBank/DDBJ databases">
        <title>Genome Sequence of Bacillus simplex strain VanAntwerpen2.</title>
        <authorList>
            <person name="Couger M.B."/>
        </authorList>
    </citation>
    <scope>NUCLEOTIDE SEQUENCE [LARGE SCALE GENOMIC DNA]</scope>
    <source>
        <strain evidence="2 3">VanAntwerpen02</strain>
    </source>
</reference>
<organism evidence="2 3">
    <name type="scientific">Peribacillus simplex</name>
    <dbReference type="NCBI Taxonomy" id="1478"/>
    <lineage>
        <taxon>Bacteria</taxon>
        <taxon>Bacillati</taxon>
        <taxon>Bacillota</taxon>
        <taxon>Bacilli</taxon>
        <taxon>Bacillales</taxon>
        <taxon>Bacillaceae</taxon>
        <taxon>Peribacillus</taxon>
    </lineage>
</organism>
<feature type="chain" id="PRO_5007139485" description="DUF4871 domain-containing protein" evidence="1">
    <location>
        <begin position="23"/>
        <end position="173"/>
    </location>
</feature>
<dbReference type="RefSeq" id="WP_061141887.1">
    <property type="nucleotide sequence ID" value="NZ_LNNH01000014.1"/>
</dbReference>
<feature type="signal peptide" evidence="1">
    <location>
        <begin position="1"/>
        <end position="22"/>
    </location>
</feature>
<dbReference type="PROSITE" id="PS51257">
    <property type="entry name" value="PROKAR_LIPOPROTEIN"/>
    <property type="match status" value="1"/>
</dbReference>
<accession>A0A109MZF6</accession>
<sequence>MSGKKGLVFLLLCLMGVSGCTATNVPESQQSPKQNLSNDAPGFVAEEDFEEVDWEMTAAEFDTNTGSAMSGNENKVGIIGPELKANEIQKWLWHFWGMDEGPLSLVGYHKESKDISPVFSEGVWSRNGIGGGKINGADASLPTNVVLPKAGKWAILVYIDGQLFDTLVIEVNA</sequence>
<dbReference type="InterPro" id="IPR032366">
    <property type="entry name" value="DUF4871"/>
</dbReference>
<dbReference type="Pfam" id="PF16167">
    <property type="entry name" value="DUF4871"/>
    <property type="match status" value="1"/>
</dbReference>